<protein>
    <submittedName>
        <fullName evidence="2">Uncharacterized protein TCIL3000_10_1100</fullName>
    </submittedName>
</protein>
<evidence type="ECO:0000256" key="1">
    <source>
        <dbReference type="SAM" id="MobiDB-lite"/>
    </source>
</evidence>
<proteinExistence type="predicted"/>
<sequence>MPLGSSSTTVESGGVVRDHIWAFYISLKSNAAVLLATASDRTKVVGGRQDEAQRLRWGGVTGLVSASSLPMEQEPAVPTEELIHVVVHKLGELLRETHGTSSCRDGFSFSQEVVAYLESIDIFARAIAWYCWVNMTITEGSFDFASSMLADCQRNSQQPRVQRKNNSNNMDGVLQRM</sequence>
<evidence type="ECO:0000313" key="2">
    <source>
        <dbReference type="EMBL" id="CCC93351.1"/>
    </source>
</evidence>
<feature type="region of interest" description="Disordered" evidence="1">
    <location>
        <begin position="155"/>
        <end position="177"/>
    </location>
</feature>
<gene>
    <name evidence="2" type="ORF">TCIL3000_10_1100</name>
</gene>
<accession>G0UVD6</accession>
<feature type="non-terminal residue" evidence="2">
    <location>
        <position position="177"/>
    </location>
</feature>
<name>G0UVD6_TRYCI</name>
<dbReference type="EMBL" id="HE575323">
    <property type="protein sequence ID" value="CCC93351.1"/>
    <property type="molecule type" value="Genomic_DNA"/>
</dbReference>
<organism evidence="2">
    <name type="scientific">Trypanosoma congolense (strain IL3000)</name>
    <dbReference type="NCBI Taxonomy" id="1068625"/>
    <lineage>
        <taxon>Eukaryota</taxon>
        <taxon>Discoba</taxon>
        <taxon>Euglenozoa</taxon>
        <taxon>Kinetoplastea</taxon>
        <taxon>Metakinetoplastina</taxon>
        <taxon>Trypanosomatida</taxon>
        <taxon>Trypanosomatidae</taxon>
        <taxon>Trypanosoma</taxon>
        <taxon>Nannomonas</taxon>
    </lineage>
</organism>
<dbReference type="AlphaFoldDB" id="G0UVD6"/>
<reference evidence="2" key="1">
    <citation type="journal article" date="2012" name="Proc. Natl. Acad. Sci. U.S.A.">
        <title>Antigenic diversity is generated by distinct evolutionary mechanisms in African trypanosome species.</title>
        <authorList>
            <person name="Jackson A.P."/>
            <person name="Berry A."/>
            <person name="Aslett M."/>
            <person name="Allison H.C."/>
            <person name="Burton P."/>
            <person name="Vavrova-Anderson J."/>
            <person name="Brown R."/>
            <person name="Browne H."/>
            <person name="Corton N."/>
            <person name="Hauser H."/>
            <person name="Gamble J."/>
            <person name="Gilderthorp R."/>
            <person name="Marcello L."/>
            <person name="McQuillan J."/>
            <person name="Otto T.D."/>
            <person name="Quail M.A."/>
            <person name="Sanders M.J."/>
            <person name="van Tonder A."/>
            <person name="Ginger M.L."/>
            <person name="Field M.C."/>
            <person name="Barry J.D."/>
            <person name="Hertz-Fowler C."/>
            <person name="Berriman M."/>
        </authorList>
    </citation>
    <scope>NUCLEOTIDE SEQUENCE</scope>
    <source>
        <strain evidence="2">IL3000</strain>
    </source>
</reference>
<feature type="compositionally biased region" description="Polar residues" evidence="1">
    <location>
        <begin position="155"/>
        <end position="170"/>
    </location>
</feature>
<dbReference type="VEuPathDB" id="TriTrypDB:TcIL3000_10_1100"/>